<keyword evidence="1" id="KW-1133">Transmembrane helix</keyword>
<feature type="non-terminal residue" evidence="2">
    <location>
        <position position="519"/>
    </location>
</feature>
<keyword evidence="1" id="KW-0812">Transmembrane</keyword>
<proteinExistence type="predicted"/>
<dbReference type="SUPFAM" id="SSF53448">
    <property type="entry name" value="Nucleotide-diphospho-sugar transferases"/>
    <property type="match status" value="1"/>
</dbReference>
<feature type="non-terminal residue" evidence="2">
    <location>
        <position position="1"/>
    </location>
</feature>
<feature type="transmembrane region" description="Helical" evidence="1">
    <location>
        <begin position="387"/>
        <end position="403"/>
    </location>
</feature>
<accession>A0A074WQC4</accession>
<feature type="transmembrane region" description="Helical" evidence="1">
    <location>
        <begin position="446"/>
        <end position="466"/>
    </location>
</feature>
<dbReference type="RefSeq" id="XP_013429377.1">
    <property type="nucleotide sequence ID" value="XM_013573923.1"/>
</dbReference>
<keyword evidence="3" id="KW-1185">Reference proteome</keyword>
<dbReference type="Gene3D" id="3.90.550.10">
    <property type="entry name" value="Spore Coat Polysaccharide Biosynthesis Protein SpsA, Chain A"/>
    <property type="match status" value="1"/>
</dbReference>
<dbReference type="InterPro" id="IPR029044">
    <property type="entry name" value="Nucleotide-diphossugar_trans"/>
</dbReference>
<evidence type="ECO:0000313" key="2">
    <source>
        <dbReference type="EMBL" id="KEQ75353.1"/>
    </source>
</evidence>
<protein>
    <submittedName>
        <fullName evidence="2">Uncharacterized protein</fullName>
    </submittedName>
</protein>
<name>A0A074WQC4_9PEZI</name>
<organism evidence="2 3">
    <name type="scientific">Aureobasidium namibiae CBS 147.97</name>
    <dbReference type="NCBI Taxonomy" id="1043004"/>
    <lineage>
        <taxon>Eukaryota</taxon>
        <taxon>Fungi</taxon>
        <taxon>Dikarya</taxon>
        <taxon>Ascomycota</taxon>
        <taxon>Pezizomycotina</taxon>
        <taxon>Dothideomycetes</taxon>
        <taxon>Dothideomycetidae</taxon>
        <taxon>Dothideales</taxon>
        <taxon>Saccotheciaceae</taxon>
        <taxon>Aureobasidium</taxon>
    </lineage>
</organism>
<dbReference type="EMBL" id="KL584705">
    <property type="protein sequence ID" value="KEQ75353.1"/>
    <property type="molecule type" value="Genomic_DNA"/>
</dbReference>
<evidence type="ECO:0000313" key="3">
    <source>
        <dbReference type="Proteomes" id="UP000027730"/>
    </source>
</evidence>
<keyword evidence="1" id="KW-0472">Membrane</keyword>
<sequence length="519" mass="59467">IRRSSIYDVYEKAKTRGIELQRSKWAMRLFEYTFYLILVAFVYFVLVGVPLWKGAVYWLYWVFKHKFAVPGTWAVTIGIAFLYAWTPLLVFFEKDPPMPVDIDNIDPNRTPGVHNTALMIPCYKSANIIGPTLEAALKIFPPSHIFVIANGNSPTPLDDTELVCRPYGVNHVWSPVGSKIVAQFVGCYAAKGFKNVLLIDDDCALPPNFPIVSDRMTPMIKCIGYTIKSVGPESSRGTLCQQAQDLEYKISGIQRALAGYMGSATFPHGAISLWDREFLIQTFYKHPGFSVSEDWFFGHVARQLGSRITMCTSVFIETETPNAVFFSSGGARGGFGEMTIFKQRFYRWNFFFVNGMYYNMAYILGSWRLGFWEIGAKLFVFQEVYETLLYLFTPFVLPISIIVRPEFFGYLFAGTFMLYFLNAIIFNELHLRLKRERVGSTCLYLYYMPYKIVLTFINVGSCYYSLYKYAQYFARRHPKIVEDEKAVDVVLRMEEQQDTLADQGRRMTITAVGAQTQGS</sequence>
<dbReference type="AlphaFoldDB" id="A0A074WQC4"/>
<dbReference type="HOGENOM" id="CLU_010551_3_0_1"/>
<feature type="transmembrane region" description="Helical" evidence="1">
    <location>
        <begin position="348"/>
        <end position="367"/>
    </location>
</feature>
<feature type="transmembrane region" description="Helical" evidence="1">
    <location>
        <begin position="32"/>
        <end position="52"/>
    </location>
</feature>
<dbReference type="OrthoDB" id="2590398at2759"/>
<dbReference type="Proteomes" id="UP000027730">
    <property type="component" value="Unassembled WGS sequence"/>
</dbReference>
<feature type="transmembrane region" description="Helical" evidence="1">
    <location>
        <begin position="408"/>
        <end position="426"/>
    </location>
</feature>
<reference evidence="2 3" key="1">
    <citation type="journal article" date="2014" name="BMC Genomics">
        <title>Genome sequencing of four Aureobasidium pullulans varieties: biotechnological potential, stress tolerance, and description of new species.</title>
        <authorList>
            <person name="Gostin Ar C."/>
            <person name="Ohm R.A."/>
            <person name="Kogej T."/>
            <person name="Sonjak S."/>
            <person name="Turk M."/>
            <person name="Zajc J."/>
            <person name="Zalar P."/>
            <person name="Grube M."/>
            <person name="Sun H."/>
            <person name="Han J."/>
            <person name="Sharma A."/>
            <person name="Chiniquy J."/>
            <person name="Ngan C.Y."/>
            <person name="Lipzen A."/>
            <person name="Barry K."/>
            <person name="Grigoriev I.V."/>
            <person name="Gunde-Cimerman N."/>
        </authorList>
    </citation>
    <scope>NUCLEOTIDE SEQUENCE [LARGE SCALE GENOMIC DNA]</scope>
    <source>
        <strain evidence="2 3">CBS 147.97</strain>
    </source>
</reference>
<feature type="transmembrane region" description="Helical" evidence="1">
    <location>
        <begin position="72"/>
        <end position="92"/>
    </location>
</feature>
<dbReference type="Pfam" id="PF13641">
    <property type="entry name" value="Glyco_tranf_2_3"/>
    <property type="match status" value="1"/>
</dbReference>
<gene>
    <name evidence="2" type="ORF">M436DRAFT_14405</name>
</gene>
<dbReference type="STRING" id="1043004.A0A074WQC4"/>
<dbReference type="GeneID" id="25407820"/>
<evidence type="ECO:0000256" key="1">
    <source>
        <dbReference type="SAM" id="Phobius"/>
    </source>
</evidence>